<name>A0ABV5A8M1_9BACL</name>
<keyword evidence="5" id="KW-1185">Reference proteome</keyword>
<sequence>MYKRILVPIDDSDTVDSILREVSRMCAEHRDRTIILLHVLRPVHGLSVGAGYVVDTGDVQTRMEQDGHQILERASERLSHVGVASKLVLEWGEPAHEISRYAEREDVDLIVVGNKDKSLLDKLLSGSVSQRVVEKAPADVLVVK</sequence>
<evidence type="ECO:0000259" key="3">
    <source>
        <dbReference type="Pfam" id="PF00582"/>
    </source>
</evidence>
<keyword evidence="2" id="KW-0963">Cytoplasm</keyword>
<reference evidence="4 5" key="1">
    <citation type="journal article" date="2024" name="Int. J. Mol. Sci.">
        <title>Exploration of Alicyclobacillus spp. Genome in Search of Antibiotic Resistance.</title>
        <authorList>
            <person name="Bucka-Kolendo J."/>
            <person name="Kiousi D.E."/>
            <person name="Dekowska A."/>
            <person name="Mikolajczuk-Szczyrba A."/>
            <person name="Karadedos D.M."/>
            <person name="Michael P."/>
            <person name="Galanis A."/>
            <person name="Sokolowska B."/>
        </authorList>
    </citation>
    <scope>NUCLEOTIDE SEQUENCE [LARGE SCALE GENOMIC DNA]</scope>
    <source>
        <strain evidence="4 5">KKP 3000</strain>
    </source>
</reference>
<comment type="subcellular location">
    <subcellularLocation>
        <location evidence="2">Cytoplasm</location>
    </subcellularLocation>
</comment>
<feature type="domain" description="UspA" evidence="3">
    <location>
        <begin position="1"/>
        <end position="144"/>
    </location>
</feature>
<evidence type="ECO:0000313" key="5">
    <source>
        <dbReference type="Proteomes" id="UP001579974"/>
    </source>
</evidence>
<gene>
    <name evidence="4" type="ORF">KKP3000_001124</name>
</gene>
<dbReference type="Gene3D" id="3.40.50.620">
    <property type="entry name" value="HUPs"/>
    <property type="match status" value="1"/>
</dbReference>
<dbReference type="PIRSF" id="PIRSF006276">
    <property type="entry name" value="UspA"/>
    <property type="match status" value="1"/>
</dbReference>
<organism evidence="4 5">
    <name type="scientific">Alicyclobacillus fastidiosus</name>
    <dbReference type="NCBI Taxonomy" id="392011"/>
    <lineage>
        <taxon>Bacteria</taxon>
        <taxon>Bacillati</taxon>
        <taxon>Bacillota</taxon>
        <taxon>Bacilli</taxon>
        <taxon>Bacillales</taxon>
        <taxon>Alicyclobacillaceae</taxon>
        <taxon>Alicyclobacillus</taxon>
    </lineage>
</organism>
<dbReference type="SUPFAM" id="SSF52402">
    <property type="entry name" value="Adenine nucleotide alpha hydrolases-like"/>
    <property type="match status" value="1"/>
</dbReference>
<evidence type="ECO:0000313" key="4">
    <source>
        <dbReference type="EMBL" id="MFB5188691.1"/>
    </source>
</evidence>
<dbReference type="InterPro" id="IPR006016">
    <property type="entry name" value="UspA"/>
</dbReference>
<comment type="similarity">
    <text evidence="1 2">Belongs to the universal stress protein A family.</text>
</comment>
<dbReference type="CDD" id="cd00293">
    <property type="entry name" value="USP-like"/>
    <property type="match status" value="1"/>
</dbReference>
<dbReference type="PRINTS" id="PR01438">
    <property type="entry name" value="UNVRSLSTRESS"/>
</dbReference>
<dbReference type="Pfam" id="PF00582">
    <property type="entry name" value="Usp"/>
    <property type="match status" value="1"/>
</dbReference>
<dbReference type="PANTHER" id="PTHR46268">
    <property type="entry name" value="STRESS RESPONSE PROTEIN NHAX"/>
    <property type="match status" value="1"/>
</dbReference>
<evidence type="ECO:0000256" key="2">
    <source>
        <dbReference type="PIRNR" id="PIRNR006276"/>
    </source>
</evidence>
<comment type="caution">
    <text evidence="4">The sequence shown here is derived from an EMBL/GenBank/DDBJ whole genome shotgun (WGS) entry which is preliminary data.</text>
</comment>
<proteinExistence type="inferred from homology"/>
<protein>
    <recommendedName>
        <fullName evidence="2">Universal stress protein</fullName>
    </recommendedName>
</protein>
<accession>A0ABV5A8M1</accession>
<evidence type="ECO:0000256" key="1">
    <source>
        <dbReference type="ARBA" id="ARBA00008791"/>
    </source>
</evidence>
<dbReference type="EMBL" id="JBDXSU010000001">
    <property type="protein sequence ID" value="MFB5188691.1"/>
    <property type="molecule type" value="Genomic_DNA"/>
</dbReference>
<dbReference type="RefSeq" id="WP_275475533.1">
    <property type="nucleotide sequence ID" value="NZ_CP162940.1"/>
</dbReference>
<dbReference type="InterPro" id="IPR014729">
    <property type="entry name" value="Rossmann-like_a/b/a_fold"/>
</dbReference>
<dbReference type="Proteomes" id="UP001579974">
    <property type="component" value="Unassembled WGS sequence"/>
</dbReference>
<dbReference type="PANTHER" id="PTHR46268:SF6">
    <property type="entry name" value="UNIVERSAL STRESS PROTEIN UP12"/>
    <property type="match status" value="1"/>
</dbReference>
<dbReference type="InterPro" id="IPR006015">
    <property type="entry name" value="Universal_stress_UspA"/>
</dbReference>